<dbReference type="Gene3D" id="1.10.238.10">
    <property type="entry name" value="EF-hand"/>
    <property type="match status" value="1"/>
</dbReference>
<keyword evidence="2" id="KW-0175">Coiled coil</keyword>
<dbReference type="Gene3D" id="3.30.460.10">
    <property type="entry name" value="Beta Polymerase, domain 2"/>
    <property type="match status" value="1"/>
</dbReference>
<dbReference type="InterPro" id="IPR011990">
    <property type="entry name" value="TPR-like_helical_dom_sf"/>
</dbReference>
<feature type="compositionally biased region" description="Low complexity" evidence="3">
    <location>
        <begin position="886"/>
        <end position="895"/>
    </location>
</feature>
<dbReference type="Gene3D" id="1.10.3210.10">
    <property type="entry name" value="Hypothetical protein af1432"/>
    <property type="match status" value="1"/>
</dbReference>
<dbReference type="SMART" id="SM00954">
    <property type="entry name" value="RelA_SpoT"/>
    <property type="match status" value="1"/>
</dbReference>
<feature type="region of interest" description="Disordered" evidence="3">
    <location>
        <begin position="860"/>
        <end position="901"/>
    </location>
</feature>
<dbReference type="GO" id="GO:0005509">
    <property type="term" value="F:calcium ion binding"/>
    <property type="evidence" value="ECO:0007669"/>
    <property type="project" value="InterPro"/>
</dbReference>
<feature type="compositionally biased region" description="Low complexity" evidence="3">
    <location>
        <begin position="1819"/>
        <end position="1842"/>
    </location>
</feature>
<dbReference type="PANTHER" id="PTHR21262">
    <property type="entry name" value="GUANOSINE-3',5'-BIS DIPHOSPHATE 3'-PYROPHOSPHOHYDROLASE"/>
    <property type="match status" value="1"/>
</dbReference>
<feature type="coiled-coil region" evidence="2">
    <location>
        <begin position="1699"/>
        <end position="1726"/>
    </location>
</feature>
<dbReference type="InterPro" id="IPR007685">
    <property type="entry name" value="RelA_SpoT"/>
</dbReference>
<dbReference type="InterPro" id="IPR018247">
    <property type="entry name" value="EF_Hand_1_Ca_BS"/>
</dbReference>
<feature type="compositionally biased region" description="Polar residues" evidence="3">
    <location>
        <begin position="80"/>
        <end position="111"/>
    </location>
</feature>
<reference evidence="5 6" key="1">
    <citation type="submission" date="2016-10" db="EMBL/GenBank/DDBJ databases">
        <authorList>
            <person name="Cai Z."/>
        </authorList>
    </citation>
    <scope>NUCLEOTIDE SEQUENCE [LARGE SCALE GENOMIC DNA]</scope>
</reference>
<accession>A0A383VP65</accession>
<dbReference type="SUPFAM" id="SSF48452">
    <property type="entry name" value="TPR-like"/>
    <property type="match status" value="2"/>
</dbReference>
<dbReference type="SMART" id="SM00054">
    <property type="entry name" value="EFh"/>
    <property type="match status" value="2"/>
</dbReference>
<feature type="region of interest" description="Disordered" evidence="3">
    <location>
        <begin position="766"/>
        <end position="816"/>
    </location>
</feature>
<dbReference type="InterPro" id="IPR043519">
    <property type="entry name" value="NT_sf"/>
</dbReference>
<feature type="compositionally biased region" description="Low complexity" evidence="3">
    <location>
        <begin position="938"/>
        <end position="961"/>
    </location>
</feature>
<evidence type="ECO:0000256" key="1">
    <source>
        <dbReference type="ARBA" id="ARBA00022837"/>
    </source>
</evidence>
<gene>
    <name evidence="5" type="ORF">BQ4739_LOCUS6654</name>
</gene>
<dbReference type="PROSITE" id="PS00018">
    <property type="entry name" value="EF_HAND_1"/>
    <property type="match status" value="2"/>
</dbReference>
<organism evidence="5 6">
    <name type="scientific">Tetradesmus obliquus</name>
    <name type="common">Green alga</name>
    <name type="synonym">Acutodesmus obliquus</name>
    <dbReference type="NCBI Taxonomy" id="3088"/>
    <lineage>
        <taxon>Eukaryota</taxon>
        <taxon>Viridiplantae</taxon>
        <taxon>Chlorophyta</taxon>
        <taxon>core chlorophytes</taxon>
        <taxon>Chlorophyceae</taxon>
        <taxon>CS clade</taxon>
        <taxon>Sphaeropleales</taxon>
        <taxon>Scenedesmaceae</taxon>
        <taxon>Tetradesmus</taxon>
    </lineage>
</organism>
<dbReference type="InterPro" id="IPR011992">
    <property type="entry name" value="EF-hand-dom_pair"/>
</dbReference>
<feature type="region of interest" description="Disordered" evidence="3">
    <location>
        <begin position="126"/>
        <end position="160"/>
    </location>
</feature>
<feature type="region of interest" description="Disordered" evidence="3">
    <location>
        <begin position="980"/>
        <end position="1067"/>
    </location>
</feature>
<feature type="compositionally biased region" description="Low complexity" evidence="3">
    <location>
        <begin position="68"/>
        <end position="79"/>
    </location>
</feature>
<proteinExistence type="predicted"/>
<feature type="domain" description="EF-hand" evidence="4">
    <location>
        <begin position="727"/>
        <end position="762"/>
    </location>
</feature>
<dbReference type="CDD" id="cd05399">
    <property type="entry name" value="NT_Rel-Spo_like"/>
    <property type="match status" value="1"/>
</dbReference>
<dbReference type="Pfam" id="PF13499">
    <property type="entry name" value="EF-hand_7"/>
    <property type="match status" value="1"/>
</dbReference>
<sequence>MPLTASAEAGGFHLLKSHAQRGQLVKQLPHITSGSSCLTSRRLPGAPCGSTSSSHTLLLWPSIRAGYSSGQSESEGTSSFNQALRATSQASSAQHLSNASAQGSEQQQPDNPSGIVSLMQAWGQLSTRLQQPAAPPAEPAGAAAGPAAARPSSASSSSEDDVTQLILSALKLAVRSLSRVPAAADGSSPASSGRTTSNRPAVQRSLALAAALAELYANGLPLDAASIAAGIVAEAVDVAALHIRSVQAKLGPEVAGLVHDVLAVRHATDRVQLYDDANSSALRGWLLSAYDVRACAIEVVWRWLALVQPPGQPHQQQLAAMEALTIYCPLGHALGLGGCSAALEDAAFKVLFPSSYASTARHVLPMSGAAADLLTRCQASLQAAAAADASFQALAGGLQLLSRTKSLYSIMRKLLRLNDPAAGSRRLGEMFDLLGMRAVVLPRKDLPEDEAEAAAVQACYRLQELAHAQWPAVPGRSKDYISKPKLNGYQSLHSTLSMQALQQLMANSSSSSSSGSSVVLSYLELQVRTAAMHAAAEGGDAAHAGYKGRLERRQVRQLQTWTAQLQRRLAGAKQQLLLLLPVTSNSSSLQPAYSVLTTSIDDSDMEDISSSSSSSTSRLSFAGSAGAAAAAAAEIAQHQQQQQQQLLQQDDAMLDHQPAASAAAAASLFHHLDLDGDGMLSLYELTELLSELGEARPAAAAAATGSGRFQQLQQHAAAGTPAAAVAPALPYAQQVFESLDTNGDGLISMAEFLEYYMSNTTQDSSQSAAAAGPQAAAGSGGSSRTWSAGGASSSSSSSSSHMSLDRLSSSSSGSSSNSGAVCQVFMHTSSTSSSSNAPASSTLGLGSSRSSAFGASAFSSSSSSSSSRARQHLRPPAVATCGSWRSSSSSSSSSSVTGSHLRSRVRCMASAPASSGSIAAPGSQASSGLAEGVALPANGGSSSSSSSIEDSSSVNGSGSSSINGRAAAVAVVAAADVGSQAASGSQQQQQKQPLFRPLRRPTESESVAEHGSSPAAAEQQQQQQQQQQTEQLQQEQLAAQQASPAAEPSSYEEDAAAGGSSSSRLDGPYQQQLEAELSYEEDEQQQQRFLRQQQRQLPSLLEDAAAGRTPRYILVPIGSSSSNGASYASYAAAAPLLSDRLGQQLQQLEVPCLGPLLLTNAPQVFRSADVLVDAQGEHYERLALSLELLKQTGSSEAVLQARNLSRVVRGHQESAVVRVNYGQTTLEPHRAAVELIDGDVLELGDTGVAFVVQRQQQPAAPPAAQAVQQFCGVYAQQQLGLQLNVQESLQALQQQQQQLPTAEALPQQQQQPGWNAAAADAIESELRNISRLVRSNPRAAELELCQLAAAHPEAPGPWFLWAQLAASSRRHWMARALFRAAAVCQQQQLEQVLRAGPAAAADVAAALQLPQDGTEADADPAAAEVDAAAATASSSSSSSILQQTPAVISSGGGSKAMRRKADLRISAASRAPAFRLSSRLVQVLRVWARSEWEQRLFGPARRLWRLAANEAFKFPYDIAAEGGGAVLHAWASAEFERDNVLNARVVIGEALRKCPKDAAVAVLAASIEAAAGEVNAARALFLRAYQLNKADKQLYMQWPRMEGACGNIERARLLFGYGLSLYPSNTKILNLYACFEEQQGEVELARELHQRALGIDAASTTSMHNRVSWAGLELREGNVDEARELLREGLDAHPDFPAALLLLAKLERLEGQLEAAEAYARRAQKASHAFSVAAMGELAAIYAARGDTALAANLGRHLSNVEAATAMKQSGKLHGNQAWASYYRQSAQPQQRQVIKAAWQRKRDLGLIRQPRGAAAAAAGARRQQQQQPGQGRQQQQQQQQGEVLGLDFELGGVVESFDFSSAAAAAAAEPPAPES</sequence>
<evidence type="ECO:0000313" key="5">
    <source>
        <dbReference type="EMBL" id="SZX66216.1"/>
    </source>
</evidence>
<dbReference type="PROSITE" id="PS50222">
    <property type="entry name" value="EF_HAND_2"/>
    <property type="match status" value="2"/>
</dbReference>
<keyword evidence="1" id="KW-0106">Calcium</keyword>
<feature type="compositionally biased region" description="Low complexity" evidence="3">
    <location>
        <begin position="139"/>
        <end position="157"/>
    </location>
</feature>
<dbReference type="InterPro" id="IPR003107">
    <property type="entry name" value="HAT"/>
</dbReference>
<dbReference type="PANTHER" id="PTHR21262:SF12">
    <property type="entry name" value="GTP DIPHOSPHOKINASE CRSH, CHLOROPLASTIC-RELATED"/>
    <property type="match status" value="1"/>
</dbReference>
<dbReference type="GO" id="GO:0015969">
    <property type="term" value="P:guanosine tetraphosphate metabolic process"/>
    <property type="evidence" value="ECO:0007669"/>
    <property type="project" value="InterPro"/>
</dbReference>
<dbReference type="SUPFAM" id="SSF47473">
    <property type="entry name" value="EF-hand"/>
    <property type="match status" value="1"/>
</dbReference>
<feature type="compositionally biased region" description="Low complexity" evidence="3">
    <location>
        <begin position="980"/>
        <end position="990"/>
    </location>
</feature>
<dbReference type="SUPFAM" id="SSF109604">
    <property type="entry name" value="HD-domain/PDEase-like"/>
    <property type="match status" value="1"/>
</dbReference>
<dbReference type="EMBL" id="FNXT01000690">
    <property type="protein sequence ID" value="SZX66216.1"/>
    <property type="molecule type" value="Genomic_DNA"/>
</dbReference>
<dbReference type="SUPFAM" id="SSF81301">
    <property type="entry name" value="Nucleotidyltransferase"/>
    <property type="match status" value="1"/>
</dbReference>
<dbReference type="CDD" id="cd00051">
    <property type="entry name" value="EFh"/>
    <property type="match status" value="1"/>
</dbReference>
<feature type="region of interest" description="Disordered" evidence="3">
    <location>
        <begin position="68"/>
        <end position="114"/>
    </location>
</feature>
<protein>
    <recommendedName>
        <fullName evidence="4">EF-hand domain-containing protein</fullName>
    </recommendedName>
</protein>
<dbReference type="Proteomes" id="UP000256970">
    <property type="component" value="Unassembled WGS sequence"/>
</dbReference>
<evidence type="ECO:0000259" key="4">
    <source>
        <dbReference type="PROSITE" id="PS50222"/>
    </source>
</evidence>
<dbReference type="STRING" id="3088.A0A383VP65"/>
<feature type="domain" description="EF-hand" evidence="4">
    <location>
        <begin position="660"/>
        <end position="695"/>
    </location>
</feature>
<evidence type="ECO:0000313" key="6">
    <source>
        <dbReference type="Proteomes" id="UP000256970"/>
    </source>
</evidence>
<dbReference type="SMART" id="SM00386">
    <property type="entry name" value="HAT"/>
    <property type="match status" value="4"/>
</dbReference>
<dbReference type="InterPro" id="IPR002048">
    <property type="entry name" value="EF_hand_dom"/>
</dbReference>
<feature type="region of interest" description="Disordered" evidence="3">
    <location>
        <begin position="1819"/>
        <end position="1843"/>
    </location>
</feature>
<feature type="region of interest" description="Disordered" evidence="3">
    <location>
        <begin position="930"/>
        <end position="961"/>
    </location>
</feature>
<dbReference type="Gene3D" id="1.25.40.10">
    <property type="entry name" value="Tetratricopeptide repeat domain"/>
    <property type="match status" value="2"/>
</dbReference>
<dbReference type="Pfam" id="PF13428">
    <property type="entry name" value="TPR_14"/>
    <property type="match status" value="1"/>
</dbReference>
<evidence type="ECO:0000256" key="3">
    <source>
        <dbReference type="SAM" id="MobiDB-lite"/>
    </source>
</evidence>
<evidence type="ECO:0000256" key="2">
    <source>
        <dbReference type="SAM" id="Coils"/>
    </source>
</evidence>
<dbReference type="Pfam" id="PF04607">
    <property type="entry name" value="RelA_SpoT"/>
    <property type="match status" value="1"/>
</dbReference>
<name>A0A383VP65_TETOB</name>
<dbReference type="GO" id="GO:0006396">
    <property type="term" value="P:RNA processing"/>
    <property type="evidence" value="ECO:0007669"/>
    <property type="project" value="InterPro"/>
</dbReference>
<keyword evidence="6" id="KW-1185">Reference proteome</keyword>
<feature type="compositionally biased region" description="Low complexity" evidence="3">
    <location>
        <begin position="1012"/>
        <end position="1049"/>
    </location>
</feature>